<evidence type="ECO:0000256" key="5">
    <source>
        <dbReference type="ARBA" id="ARBA00022705"/>
    </source>
</evidence>
<evidence type="ECO:0000256" key="14">
    <source>
        <dbReference type="PIRSR" id="PIRSR002811-1"/>
    </source>
</evidence>
<comment type="function">
    <text evidence="12 13">RNA polymerase that catalyzes the synthesis of short RNA molecules used as primers for DNA polymerase during DNA replication.</text>
</comment>
<protein>
    <recommendedName>
        <fullName evidence="12 13">DNA primase</fullName>
        <ecNumber evidence="12">2.7.7.101</ecNumber>
    </recommendedName>
</protein>
<keyword evidence="2 12" id="KW-0639">Primosome</keyword>
<comment type="caution">
    <text evidence="16">The sequence shown here is derived from an EMBL/GenBank/DDBJ whole genome shotgun (WGS) entry which is preliminary data.</text>
</comment>
<dbReference type="InterPro" id="IPR006171">
    <property type="entry name" value="TOPRIM_dom"/>
</dbReference>
<reference evidence="16 17" key="1">
    <citation type="journal article" date="2016" name="Nat. Commun.">
        <title>Thousands of microbial genomes shed light on interconnected biogeochemical processes in an aquifer system.</title>
        <authorList>
            <person name="Anantharaman K."/>
            <person name="Brown C.T."/>
            <person name="Hug L.A."/>
            <person name="Sharon I."/>
            <person name="Castelle C.J."/>
            <person name="Probst A.J."/>
            <person name="Thomas B.C."/>
            <person name="Singh A."/>
            <person name="Wilkins M.J."/>
            <person name="Karaoz U."/>
            <person name="Brodie E.L."/>
            <person name="Williams K.H."/>
            <person name="Hubbard S.S."/>
            <person name="Banfield J.F."/>
        </authorList>
    </citation>
    <scope>NUCLEOTIDE SEQUENCE [LARGE SCALE GENOMIC DNA]</scope>
</reference>
<keyword evidence="6 12" id="KW-0479">Metal-binding</keyword>
<dbReference type="GO" id="GO:0006269">
    <property type="term" value="P:DNA replication, synthesis of primer"/>
    <property type="evidence" value="ECO:0007669"/>
    <property type="project" value="UniProtKB-UniRule"/>
</dbReference>
<dbReference type="InterPro" id="IPR034151">
    <property type="entry name" value="TOPRIM_DnaG_bac"/>
</dbReference>
<comment type="similarity">
    <text evidence="12 13">Belongs to the DnaG primase family.</text>
</comment>
<dbReference type="GO" id="GO:1990077">
    <property type="term" value="C:primosome complex"/>
    <property type="evidence" value="ECO:0007669"/>
    <property type="project" value="UniProtKB-KW"/>
</dbReference>
<dbReference type="Gene3D" id="3.90.980.10">
    <property type="entry name" value="DNA primase, catalytic core, N-terminal domain"/>
    <property type="match status" value="1"/>
</dbReference>
<dbReference type="GO" id="GO:0005737">
    <property type="term" value="C:cytoplasm"/>
    <property type="evidence" value="ECO:0007669"/>
    <property type="project" value="TreeGrafter"/>
</dbReference>
<dbReference type="Pfam" id="PF01807">
    <property type="entry name" value="Zn_ribbon_DnaG"/>
    <property type="match status" value="1"/>
</dbReference>
<keyword evidence="4 12" id="KW-0548">Nucleotidyltransferase</keyword>
<dbReference type="HAMAP" id="MF_00974">
    <property type="entry name" value="DNA_primase_DnaG"/>
    <property type="match status" value="1"/>
</dbReference>
<evidence type="ECO:0000256" key="12">
    <source>
        <dbReference type="HAMAP-Rule" id="MF_00974"/>
    </source>
</evidence>
<dbReference type="Pfam" id="PF13155">
    <property type="entry name" value="Toprim_2"/>
    <property type="match status" value="1"/>
</dbReference>
<comment type="cofactor">
    <cofactor evidence="12 13 14">
        <name>Zn(2+)</name>
        <dbReference type="ChEBI" id="CHEBI:29105"/>
    </cofactor>
    <text evidence="12 13 14">Binds 1 zinc ion per monomer.</text>
</comment>
<keyword evidence="8 12" id="KW-0862">Zinc</keyword>
<feature type="domain" description="Toprim" evidence="15">
    <location>
        <begin position="260"/>
        <end position="341"/>
    </location>
</feature>
<evidence type="ECO:0000256" key="8">
    <source>
        <dbReference type="ARBA" id="ARBA00022833"/>
    </source>
</evidence>
<dbReference type="InterPro" id="IPR013264">
    <property type="entry name" value="DNAG_N"/>
</dbReference>
<evidence type="ECO:0000256" key="11">
    <source>
        <dbReference type="ARBA" id="ARBA00023163"/>
    </source>
</evidence>
<evidence type="ECO:0000256" key="2">
    <source>
        <dbReference type="ARBA" id="ARBA00022515"/>
    </source>
</evidence>
<keyword evidence="3 12" id="KW-0808">Transferase</keyword>
<dbReference type="PANTHER" id="PTHR30313">
    <property type="entry name" value="DNA PRIMASE"/>
    <property type="match status" value="1"/>
</dbReference>
<dbReference type="SMART" id="SM00493">
    <property type="entry name" value="TOPRIM"/>
    <property type="match status" value="1"/>
</dbReference>
<keyword evidence="10 12" id="KW-0238">DNA-binding</keyword>
<evidence type="ECO:0000313" key="17">
    <source>
        <dbReference type="Proteomes" id="UP000176787"/>
    </source>
</evidence>
<dbReference type="EC" id="2.7.7.101" evidence="12"/>
<dbReference type="FunFam" id="3.90.580.10:FF:000001">
    <property type="entry name" value="DNA primase"/>
    <property type="match status" value="1"/>
</dbReference>
<evidence type="ECO:0000313" key="16">
    <source>
        <dbReference type="EMBL" id="OGZ32543.1"/>
    </source>
</evidence>
<keyword evidence="9" id="KW-0460">Magnesium</keyword>
<dbReference type="PANTHER" id="PTHR30313:SF2">
    <property type="entry name" value="DNA PRIMASE"/>
    <property type="match status" value="1"/>
</dbReference>
<keyword evidence="11 12" id="KW-0804">Transcription</keyword>
<dbReference type="AlphaFoldDB" id="A0A1G2F3H9"/>
<keyword evidence="7 12" id="KW-0863">Zinc-finger</keyword>
<dbReference type="InterPro" id="IPR050219">
    <property type="entry name" value="DnaG_primase"/>
</dbReference>
<dbReference type="NCBIfam" id="TIGR01391">
    <property type="entry name" value="dnaG"/>
    <property type="match status" value="1"/>
</dbReference>
<dbReference type="InterPro" id="IPR036977">
    <property type="entry name" value="DNA_primase_Znf_CHC2"/>
</dbReference>
<evidence type="ECO:0000256" key="13">
    <source>
        <dbReference type="PIRNR" id="PIRNR002811"/>
    </source>
</evidence>
<evidence type="ECO:0000256" key="3">
    <source>
        <dbReference type="ARBA" id="ARBA00022679"/>
    </source>
</evidence>
<dbReference type="EMBL" id="MHMS01000006">
    <property type="protein sequence ID" value="OGZ32543.1"/>
    <property type="molecule type" value="Genomic_DNA"/>
</dbReference>
<name>A0A1G2F3H9_9BACT</name>
<evidence type="ECO:0000256" key="9">
    <source>
        <dbReference type="ARBA" id="ARBA00022842"/>
    </source>
</evidence>
<dbReference type="GO" id="GO:0008270">
    <property type="term" value="F:zinc ion binding"/>
    <property type="evidence" value="ECO:0007669"/>
    <property type="project" value="UniProtKB-UniRule"/>
</dbReference>
<dbReference type="GO" id="GO:0000428">
    <property type="term" value="C:DNA-directed RNA polymerase complex"/>
    <property type="evidence" value="ECO:0007669"/>
    <property type="project" value="UniProtKB-KW"/>
</dbReference>
<organism evidence="16 17">
    <name type="scientific">Candidatus Niyogibacteria bacterium RIFCSPLOWO2_12_FULL_41_13</name>
    <dbReference type="NCBI Taxonomy" id="1801726"/>
    <lineage>
        <taxon>Bacteria</taxon>
        <taxon>Candidatus Niyogiibacteriota</taxon>
    </lineage>
</organism>
<evidence type="ECO:0000256" key="1">
    <source>
        <dbReference type="ARBA" id="ARBA00022478"/>
    </source>
</evidence>
<dbReference type="Pfam" id="PF08275">
    <property type="entry name" value="DNAG_N"/>
    <property type="match status" value="1"/>
</dbReference>
<comment type="catalytic activity">
    <reaction evidence="12">
        <text>ssDNA + n NTP = ssDNA/pppN(pN)n-1 hybrid + (n-1) diphosphate.</text>
        <dbReference type="EC" id="2.7.7.101"/>
    </reaction>
</comment>
<dbReference type="InterPro" id="IPR037068">
    <property type="entry name" value="DNA_primase_core_N_sf"/>
</dbReference>
<proteinExistence type="inferred from homology"/>
<dbReference type="CDD" id="cd03364">
    <property type="entry name" value="TOPRIM_DnaG_primases"/>
    <property type="match status" value="1"/>
</dbReference>
<dbReference type="InterPro" id="IPR030846">
    <property type="entry name" value="DnaG_bac"/>
</dbReference>
<comment type="domain">
    <text evidence="12">Contains an N-terminal zinc-binding domain, a central core domain that contains the primase activity, and a C-terminal DnaB-binding domain.</text>
</comment>
<dbReference type="PIRSF" id="PIRSF002811">
    <property type="entry name" value="DnaG"/>
    <property type="match status" value="1"/>
</dbReference>
<dbReference type="Gene3D" id="3.90.580.10">
    <property type="entry name" value="Zinc finger, CHC2-type domain"/>
    <property type="match status" value="1"/>
</dbReference>
<dbReference type="GO" id="GO:0003899">
    <property type="term" value="F:DNA-directed RNA polymerase activity"/>
    <property type="evidence" value="ECO:0007669"/>
    <property type="project" value="UniProtKB-UniRule"/>
</dbReference>
<dbReference type="Proteomes" id="UP000176787">
    <property type="component" value="Unassembled WGS sequence"/>
</dbReference>
<keyword evidence="5 12" id="KW-0235">DNA replication</keyword>
<dbReference type="SMART" id="SM00400">
    <property type="entry name" value="ZnF_CHCC"/>
    <property type="match status" value="1"/>
</dbReference>
<feature type="zinc finger region" description="CHC2-type" evidence="12 14">
    <location>
        <begin position="35"/>
        <end position="59"/>
    </location>
</feature>
<dbReference type="SUPFAM" id="SSF57783">
    <property type="entry name" value="Zinc beta-ribbon"/>
    <property type="match status" value="1"/>
</dbReference>
<accession>A0A1G2F3H9</accession>
<evidence type="ECO:0000256" key="4">
    <source>
        <dbReference type="ARBA" id="ARBA00022695"/>
    </source>
</evidence>
<keyword evidence="1 12" id="KW-0240">DNA-directed RNA polymerase</keyword>
<sequence length="582" mass="67107">MLSPIEQIKEKLDIIDLIQSYIKLDKAGVNFKSVCPFHKEKTPSFYVSPGRQIWHCFGCSRGGDHFRFVMEMEKVEFPESLRILAKMTGVKLQKVDEKLAAQKTRLSEILNKAKEFYKENFKRRSDVKEYLKERGLKDKTIETFEIGYAMPNWDEIYEFLSQGGFSKEEIENSGLVVKKEEAGSVSYYDRFRARIMFPIFNQLGETIGFSGRIFEKDLRKDLKEEEKPAKYINTPNTLLYDKSKALYGLNFAKNEIRKNNFCVLVEGQMDVIMSHQAGFLNTVAVSGTALTEDQLAKLKRLSPNLYIALDPDAGGIAATKRGVDLALKNNFDVKILPIDKDDPADIIKENPETWLLAIKRAKPIIRYYLDFLSEKVKEKRELAKETERVIIPYIANIASNIEQAHWLKEVAVFLSLKEEAVWQSLAKYSKKLKRGNSDSAESVETENSRKPSSVSRRDLLEEKLIGILLWKKELAAFFNKDWQNYFSPARKFILEKALNSGTEIASEHYLNKLALEAELYYSNLDKPEEELNKLAMELKREYLKDELLSLSQKIRECEIAGDGENIKKCLDEFHKLSKELNV</sequence>
<dbReference type="InterPro" id="IPR006295">
    <property type="entry name" value="DNA_primase_DnaG"/>
</dbReference>
<dbReference type="InterPro" id="IPR002694">
    <property type="entry name" value="Znf_CHC2"/>
</dbReference>
<gene>
    <name evidence="12" type="primary">dnaG</name>
    <name evidence="16" type="ORF">A3H02_00160</name>
</gene>
<evidence type="ECO:0000259" key="15">
    <source>
        <dbReference type="PROSITE" id="PS50880"/>
    </source>
</evidence>
<comment type="subunit">
    <text evidence="12">Monomer. Interacts with DnaB.</text>
</comment>
<dbReference type="Gene3D" id="3.40.1360.10">
    <property type="match status" value="1"/>
</dbReference>
<dbReference type="STRING" id="1801726.A3H02_00160"/>
<dbReference type="GO" id="GO:0003677">
    <property type="term" value="F:DNA binding"/>
    <property type="evidence" value="ECO:0007669"/>
    <property type="project" value="UniProtKB-KW"/>
</dbReference>
<dbReference type="PROSITE" id="PS50880">
    <property type="entry name" value="TOPRIM"/>
    <property type="match status" value="1"/>
</dbReference>
<evidence type="ECO:0000256" key="10">
    <source>
        <dbReference type="ARBA" id="ARBA00023125"/>
    </source>
</evidence>
<dbReference type="SUPFAM" id="SSF56731">
    <property type="entry name" value="DNA primase core"/>
    <property type="match status" value="1"/>
</dbReference>
<evidence type="ECO:0000256" key="7">
    <source>
        <dbReference type="ARBA" id="ARBA00022771"/>
    </source>
</evidence>
<evidence type="ECO:0000256" key="6">
    <source>
        <dbReference type="ARBA" id="ARBA00022723"/>
    </source>
</evidence>